<dbReference type="GO" id="GO:0015074">
    <property type="term" value="P:DNA integration"/>
    <property type="evidence" value="ECO:0007669"/>
    <property type="project" value="InterPro"/>
</dbReference>
<dbReference type="InterPro" id="IPR036397">
    <property type="entry name" value="RNaseH_sf"/>
</dbReference>
<dbReference type="PANTHER" id="PTHR35004">
    <property type="entry name" value="TRANSPOSASE RV3428C-RELATED"/>
    <property type="match status" value="1"/>
</dbReference>
<sequence>MIYNDVHRLRSEGFTNSAIARKLKISRNRVIEYGKMSPEEFYSFAISLQSRSKKLDPFREKIIGWLKEHPDLSGAQVLDWLGEKLDVSSVSEGTVRNYVNELREAYHIPKMVPERSYSTVPDLPMGQQLQVDFGQVKVPTTNGTFKRLYFIGFVLAHSRYKYVEWLDQPFRASDLIRMHENAFRFYGGMSIEIVYDQDRLLAVSENAGDLIMTLEFTKYQQTRKFKVYLCRKSDPESKGKIEQVVKYVKNNFAKNRTFDNLLDWQESSMSWLRRTGNYKVHHNTKKRPVEVFALEKPHLQPVSGTYIFENILDTSITRTINKDNVIRFDGNRYSVPRGTYRKGAPNIAYVETDTEYLYIRLHQTGQPLAKHKIAEGSGAVISEPSHREREQPKRDLLIQQIKEMLIDKQAASWLIEILSNQYPRHLVDQLKVVQSVILKHPSFVDEALSEMRRLRLTSANDLRDIAITLELQGRNKYRETGTLNEKYKTLIAPERREDIYLSVLQGGAKQ</sequence>
<dbReference type="InterPro" id="IPR001584">
    <property type="entry name" value="Integrase_cat-core"/>
</dbReference>
<keyword evidence="3" id="KW-1185">Reference proteome</keyword>
<protein>
    <submittedName>
        <fullName evidence="2">IS21 family transposase</fullName>
    </submittedName>
</protein>
<dbReference type="Gene3D" id="3.30.420.10">
    <property type="entry name" value="Ribonuclease H-like superfamily/Ribonuclease H"/>
    <property type="match status" value="1"/>
</dbReference>
<dbReference type="AlphaFoldDB" id="A0A3A1QXM5"/>
<evidence type="ECO:0000313" key="2">
    <source>
        <dbReference type="EMBL" id="RIW30690.1"/>
    </source>
</evidence>
<feature type="domain" description="Integrase catalytic" evidence="1">
    <location>
        <begin position="120"/>
        <end position="296"/>
    </location>
</feature>
<organism evidence="2 3">
    <name type="scientific">Bacillus salacetis</name>
    <dbReference type="NCBI Taxonomy" id="2315464"/>
    <lineage>
        <taxon>Bacteria</taxon>
        <taxon>Bacillati</taxon>
        <taxon>Bacillota</taxon>
        <taxon>Bacilli</taxon>
        <taxon>Bacillales</taxon>
        <taxon>Bacillaceae</taxon>
        <taxon>Bacillus</taxon>
    </lineage>
</organism>
<dbReference type="InterPro" id="IPR012337">
    <property type="entry name" value="RNaseH-like_sf"/>
</dbReference>
<dbReference type="EMBL" id="QXIR01000025">
    <property type="protein sequence ID" value="RIW30690.1"/>
    <property type="molecule type" value="Genomic_DNA"/>
</dbReference>
<dbReference type="PANTHER" id="PTHR35004:SF6">
    <property type="entry name" value="TRANSPOSASE"/>
    <property type="match status" value="1"/>
</dbReference>
<evidence type="ECO:0000259" key="1">
    <source>
        <dbReference type="PROSITE" id="PS50994"/>
    </source>
</evidence>
<dbReference type="GO" id="GO:0003676">
    <property type="term" value="F:nucleic acid binding"/>
    <property type="evidence" value="ECO:0007669"/>
    <property type="project" value="InterPro"/>
</dbReference>
<dbReference type="SUPFAM" id="SSF53098">
    <property type="entry name" value="Ribonuclease H-like"/>
    <property type="match status" value="1"/>
</dbReference>
<evidence type="ECO:0000313" key="3">
    <source>
        <dbReference type="Proteomes" id="UP000265801"/>
    </source>
</evidence>
<dbReference type="OrthoDB" id="92877at2"/>
<comment type="caution">
    <text evidence="2">The sequence shown here is derived from an EMBL/GenBank/DDBJ whole genome shotgun (WGS) entry which is preliminary data.</text>
</comment>
<name>A0A3A1QXM5_9BACI</name>
<dbReference type="Pfam" id="PF00665">
    <property type="entry name" value="rve"/>
    <property type="match status" value="1"/>
</dbReference>
<accession>A0A3A1QXM5</accession>
<dbReference type="RefSeq" id="WP_119548384.1">
    <property type="nucleotide sequence ID" value="NZ_QXIR01000025.1"/>
</dbReference>
<proteinExistence type="predicted"/>
<dbReference type="PROSITE" id="PS50994">
    <property type="entry name" value="INTEGRASE"/>
    <property type="match status" value="1"/>
</dbReference>
<reference evidence="2 3" key="1">
    <citation type="submission" date="2018-09" db="EMBL/GenBank/DDBJ databases">
        <title>Bacillus saliacetes sp. nov., isolated from Thai shrimp paste (Ka-pi).</title>
        <authorList>
            <person name="Daroonpunt R."/>
            <person name="Tanasupawat S."/>
            <person name="Yiamsombut S."/>
        </authorList>
    </citation>
    <scope>NUCLEOTIDE SEQUENCE [LARGE SCALE GENOMIC DNA]</scope>
    <source>
        <strain evidence="2 3">SKP7-4</strain>
    </source>
</reference>
<dbReference type="NCBIfam" id="NF033546">
    <property type="entry name" value="transpos_IS21"/>
    <property type="match status" value="1"/>
</dbReference>
<gene>
    <name evidence="2" type="ORF">D3H55_16280</name>
</gene>
<dbReference type="Proteomes" id="UP000265801">
    <property type="component" value="Unassembled WGS sequence"/>
</dbReference>